<dbReference type="Pfam" id="PF03466">
    <property type="entry name" value="LysR_substrate"/>
    <property type="match status" value="1"/>
</dbReference>
<feature type="domain" description="HTH lysR-type" evidence="5">
    <location>
        <begin position="5"/>
        <end position="62"/>
    </location>
</feature>
<proteinExistence type="inferred from homology"/>
<comment type="similarity">
    <text evidence="1">Belongs to the LysR transcriptional regulatory family.</text>
</comment>
<dbReference type="PANTHER" id="PTHR30537:SF5">
    <property type="entry name" value="HTH-TYPE TRANSCRIPTIONAL ACTIVATOR TTDR-RELATED"/>
    <property type="match status" value="1"/>
</dbReference>
<evidence type="ECO:0000256" key="4">
    <source>
        <dbReference type="ARBA" id="ARBA00023163"/>
    </source>
</evidence>
<evidence type="ECO:0000256" key="2">
    <source>
        <dbReference type="ARBA" id="ARBA00023015"/>
    </source>
</evidence>
<protein>
    <submittedName>
        <fullName evidence="6">LysR family transcriptional regulator</fullName>
    </submittedName>
</protein>
<evidence type="ECO:0000313" key="6">
    <source>
        <dbReference type="EMBL" id="QSQ20850.1"/>
    </source>
</evidence>
<keyword evidence="7" id="KW-1185">Reference proteome</keyword>
<reference evidence="6 7" key="1">
    <citation type="submission" date="2021-02" db="EMBL/GenBank/DDBJ databases">
        <title>De Novo genome assembly of isolated myxobacteria.</title>
        <authorList>
            <person name="Stevens D.C."/>
        </authorList>
    </citation>
    <scope>NUCLEOTIDE SEQUENCE [LARGE SCALE GENOMIC DNA]</scope>
    <source>
        <strain evidence="7">SCPEA02</strain>
    </source>
</reference>
<sequence length="305" mass="33580">MASRDRFESLRTFVEVARAGSIAGAARVLRKVPSAVSRELAALEERLGTELVQRTTRRLQLTAAGERYLGHARGILEALDEAERDLAEQGVPRGTLRVSAPVLFGQHVLVPMVNEFLRENPAVSLELVLEDALVDLVEGGVDVALRIAPRLEPSALVMRKLGVQPYVLCASPAYLREQGTPRRPRELTGHEVLLPQRGPAARPLELRHGGRTQEIRPPKSRFRCNSLPALHEAALAGMGIAALPEYLVAKELESGRLVRVLAPFRPTPRFISAVYLRRTAMPAHVRAFLDFIAVKAAKRFPATED</sequence>
<dbReference type="SUPFAM" id="SSF53850">
    <property type="entry name" value="Periplasmic binding protein-like II"/>
    <property type="match status" value="1"/>
</dbReference>
<dbReference type="EMBL" id="CP071090">
    <property type="protein sequence ID" value="QSQ20850.1"/>
    <property type="molecule type" value="Genomic_DNA"/>
</dbReference>
<dbReference type="RefSeq" id="WP_206722430.1">
    <property type="nucleotide sequence ID" value="NZ_CP071090.1"/>
</dbReference>
<dbReference type="PROSITE" id="PS50931">
    <property type="entry name" value="HTH_LYSR"/>
    <property type="match status" value="1"/>
</dbReference>
<dbReference type="SUPFAM" id="SSF46785">
    <property type="entry name" value="Winged helix' DNA-binding domain"/>
    <property type="match status" value="1"/>
</dbReference>
<dbReference type="InterPro" id="IPR000847">
    <property type="entry name" value="LysR_HTH_N"/>
</dbReference>
<dbReference type="Pfam" id="PF00126">
    <property type="entry name" value="HTH_1"/>
    <property type="match status" value="1"/>
</dbReference>
<dbReference type="InterPro" id="IPR058163">
    <property type="entry name" value="LysR-type_TF_proteobact-type"/>
</dbReference>
<gene>
    <name evidence="6" type="ORF">JY651_37330</name>
</gene>
<dbReference type="InterPro" id="IPR036388">
    <property type="entry name" value="WH-like_DNA-bd_sf"/>
</dbReference>
<evidence type="ECO:0000259" key="5">
    <source>
        <dbReference type="PROSITE" id="PS50931"/>
    </source>
</evidence>
<evidence type="ECO:0000313" key="7">
    <source>
        <dbReference type="Proteomes" id="UP000662747"/>
    </source>
</evidence>
<accession>A0ABX7NPR9</accession>
<dbReference type="InterPro" id="IPR005119">
    <property type="entry name" value="LysR_subst-bd"/>
</dbReference>
<evidence type="ECO:0000256" key="3">
    <source>
        <dbReference type="ARBA" id="ARBA00023125"/>
    </source>
</evidence>
<name>A0ABX7NPR9_9BACT</name>
<dbReference type="Proteomes" id="UP000662747">
    <property type="component" value="Chromosome"/>
</dbReference>
<evidence type="ECO:0000256" key="1">
    <source>
        <dbReference type="ARBA" id="ARBA00009437"/>
    </source>
</evidence>
<keyword evidence="3" id="KW-0238">DNA-binding</keyword>
<dbReference type="InterPro" id="IPR036390">
    <property type="entry name" value="WH_DNA-bd_sf"/>
</dbReference>
<dbReference type="CDD" id="cd08422">
    <property type="entry name" value="PBP2_CrgA_like"/>
    <property type="match status" value="1"/>
</dbReference>
<dbReference type="Gene3D" id="1.10.10.10">
    <property type="entry name" value="Winged helix-like DNA-binding domain superfamily/Winged helix DNA-binding domain"/>
    <property type="match status" value="1"/>
</dbReference>
<dbReference type="Gene3D" id="3.40.190.290">
    <property type="match status" value="1"/>
</dbReference>
<organism evidence="6 7">
    <name type="scientific">Pyxidicoccus parkwayensis</name>
    <dbReference type="NCBI Taxonomy" id="2813578"/>
    <lineage>
        <taxon>Bacteria</taxon>
        <taxon>Pseudomonadati</taxon>
        <taxon>Myxococcota</taxon>
        <taxon>Myxococcia</taxon>
        <taxon>Myxococcales</taxon>
        <taxon>Cystobacterineae</taxon>
        <taxon>Myxococcaceae</taxon>
        <taxon>Pyxidicoccus</taxon>
    </lineage>
</organism>
<dbReference type="PANTHER" id="PTHR30537">
    <property type="entry name" value="HTH-TYPE TRANSCRIPTIONAL REGULATOR"/>
    <property type="match status" value="1"/>
</dbReference>
<keyword evidence="4" id="KW-0804">Transcription</keyword>
<keyword evidence="2" id="KW-0805">Transcription regulation</keyword>